<dbReference type="AlphaFoldDB" id="A0A4Y3WTV8"/>
<evidence type="ECO:0000313" key="1">
    <source>
        <dbReference type="EMBL" id="GEC22332.1"/>
    </source>
</evidence>
<dbReference type="EMBL" id="BJNG01000042">
    <property type="protein sequence ID" value="GEC22332.1"/>
    <property type="molecule type" value="Genomic_DNA"/>
</dbReference>
<sequence>MSAAPEPDHYMVSEFGEPIALRPDGCPHCEADFVSVYTSQCWRCERTFPPLTLPDAPEPGT</sequence>
<reference evidence="1 2" key="1">
    <citation type="submission" date="2019-06" db="EMBL/GenBank/DDBJ databases">
        <title>Whole genome shotgun sequence of Pseudonocardia hydrocarbonoxydans NBRC 14498.</title>
        <authorList>
            <person name="Hosoyama A."/>
            <person name="Uohara A."/>
            <person name="Ohji S."/>
            <person name="Ichikawa N."/>
        </authorList>
    </citation>
    <scope>NUCLEOTIDE SEQUENCE [LARGE SCALE GENOMIC DNA]</scope>
    <source>
        <strain evidence="1 2">NBRC 14498</strain>
    </source>
</reference>
<keyword evidence="2" id="KW-1185">Reference proteome</keyword>
<dbReference type="Proteomes" id="UP000320338">
    <property type="component" value="Unassembled WGS sequence"/>
</dbReference>
<dbReference type="RefSeq" id="WP_141281730.1">
    <property type="nucleotide sequence ID" value="NZ_BAAARZ010000033.1"/>
</dbReference>
<organism evidence="1 2">
    <name type="scientific">Pseudonocardia hydrocarbonoxydans</name>
    <dbReference type="NCBI Taxonomy" id="76726"/>
    <lineage>
        <taxon>Bacteria</taxon>
        <taxon>Bacillati</taxon>
        <taxon>Actinomycetota</taxon>
        <taxon>Actinomycetes</taxon>
        <taxon>Pseudonocardiales</taxon>
        <taxon>Pseudonocardiaceae</taxon>
        <taxon>Pseudonocardia</taxon>
    </lineage>
</organism>
<proteinExistence type="predicted"/>
<protein>
    <submittedName>
        <fullName evidence="1">Uncharacterized protein</fullName>
    </submittedName>
</protein>
<gene>
    <name evidence="1" type="ORF">PHY01_46150</name>
</gene>
<evidence type="ECO:0000313" key="2">
    <source>
        <dbReference type="Proteomes" id="UP000320338"/>
    </source>
</evidence>
<accession>A0A4Y3WTV8</accession>
<comment type="caution">
    <text evidence="1">The sequence shown here is derived from an EMBL/GenBank/DDBJ whole genome shotgun (WGS) entry which is preliminary data.</text>
</comment>
<name>A0A4Y3WTV8_9PSEU</name>